<proteinExistence type="predicted"/>
<name>U4KXG4_PYROM</name>
<evidence type="ECO:0000256" key="1">
    <source>
        <dbReference type="SAM" id="MobiDB-lite"/>
    </source>
</evidence>
<reference evidence="2 3" key="1">
    <citation type="journal article" date="2013" name="PLoS Genet.">
        <title>The genome and development-dependent transcriptomes of Pyronema confluens: a window into fungal evolution.</title>
        <authorList>
            <person name="Traeger S."/>
            <person name="Altegoer F."/>
            <person name="Freitag M."/>
            <person name="Gabaldon T."/>
            <person name="Kempken F."/>
            <person name="Kumar A."/>
            <person name="Marcet-Houben M."/>
            <person name="Poggeler S."/>
            <person name="Stajich J.E."/>
            <person name="Nowrousian M."/>
        </authorList>
    </citation>
    <scope>NUCLEOTIDE SEQUENCE [LARGE SCALE GENOMIC DNA]</scope>
    <source>
        <strain evidence="3">CBS 100304</strain>
        <tissue evidence="2">Vegetative mycelium</tissue>
    </source>
</reference>
<evidence type="ECO:0000313" key="2">
    <source>
        <dbReference type="EMBL" id="CCX06175.1"/>
    </source>
</evidence>
<organism evidence="2 3">
    <name type="scientific">Pyronema omphalodes (strain CBS 100304)</name>
    <name type="common">Pyronema confluens</name>
    <dbReference type="NCBI Taxonomy" id="1076935"/>
    <lineage>
        <taxon>Eukaryota</taxon>
        <taxon>Fungi</taxon>
        <taxon>Dikarya</taxon>
        <taxon>Ascomycota</taxon>
        <taxon>Pezizomycotina</taxon>
        <taxon>Pezizomycetes</taxon>
        <taxon>Pezizales</taxon>
        <taxon>Pyronemataceae</taxon>
        <taxon>Pyronema</taxon>
    </lineage>
</organism>
<sequence>MTCVVGSPTLPHPVEIARKPRRTQNSKEFETQLSISPSKSSIYPFNSTSSKADNRTNTVYRYIATSLHRYITCLVLDTTAQLPAPPRHNTTQASQTLQIPTKTMTNTPTPTPPPATDASMPPPPRPSPPIVFAPKPLRIPMAYLPLVARTPSPAPVMARRGSIQEEGAMSPTTEANNNNNILDDFLKIVRSQREGRKTVSPLNLRRREEGRERPLIPASPVSRQLARNPMIFNTQFDMMPEEDKIAS</sequence>
<dbReference type="AlphaFoldDB" id="U4KXG4"/>
<gene>
    <name evidence="2" type="ORF">PCON_05762</name>
</gene>
<protein>
    <submittedName>
        <fullName evidence="2">Uncharacterized protein</fullName>
    </submittedName>
</protein>
<accession>U4KXG4</accession>
<dbReference type="EMBL" id="HF935281">
    <property type="protein sequence ID" value="CCX06175.1"/>
    <property type="molecule type" value="Genomic_DNA"/>
</dbReference>
<feature type="region of interest" description="Disordered" evidence="1">
    <location>
        <begin position="102"/>
        <end position="125"/>
    </location>
</feature>
<feature type="compositionally biased region" description="Pro residues" evidence="1">
    <location>
        <begin position="109"/>
        <end position="125"/>
    </location>
</feature>
<dbReference type="OrthoDB" id="5358005at2759"/>
<evidence type="ECO:0000313" key="3">
    <source>
        <dbReference type="Proteomes" id="UP000018144"/>
    </source>
</evidence>
<dbReference type="Proteomes" id="UP000018144">
    <property type="component" value="Unassembled WGS sequence"/>
</dbReference>
<keyword evidence="3" id="KW-1185">Reference proteome</keyword>